<proteinExistence type="inferred from homology"/>
<dbReference type="EMBL" id="MCGE01000020">
    <property type="protein sequence ID" value="ORZ11811.1"/>
    <property type="molecule type" value="Genomic_DNA"/>
</dbReference>
<keyword evidence="14" id="KW-0378">Hydrolase</keyword>
<evidence type="ECO:0000256" key="4">
    <source>
        <dbReference type="ARBA" id="ARBA00022618"/>
    </source>
</evidence>
<dbReference type="GO" id="GO:0005874">
    <property type="term" value="C:microtubule"/>
    <property type="evidence" value="ECO:0007669"/>
    <property type="project" value="UniProtKB-KW"/>
</dbReference>
<comment type="domain">
    <text evidence="11">Dimerization mediated by the LisH domain may be required to activate dynein.</text>
</comment>
<keyword evidence="6" id="KW-0677">Repeat</keyword>
<dbReference type="AlphaFoldDB" id="A0A1X2I8P6"/>
<evidence type="ECO:0000256" key="10">
    <source>
        <dbReference type="ARBA" id="ARBA00023306"/>
    </source>
</evidence>
<sequence>MTSILSERQKEELHKAILDYLSASGFSESFAMLKNETHISDFVPDPKQKYAGLLEKKWTSVIRLQKKIMELETKTAQMQEELNNAPVRKQTSSGDWIPRPPEQHSLTGHRNPITRVEFHPVYQVLASASEDTTIKIWDYESGDFECTLKGHTKAVQDLAFDPKGNYLVSCSADLTIKVWDVNNDYKCIKTLYGHDHSVSSVCFLPSGDKIVSASRDKTIKLWDMASGYCEKTFSGHLEWVRSVVPSEDGRWLLTASNDQTARLWDLQTTETKMDFRGHDHVVEWAIFAPVNAYPYIEQLMGIENKTKDQPIAGQYIITGSRDKTIKLWDINGQLLHTFVGHDNWVRGLVIHPSGKYLLSASDDKSIKIWDLKTGRCMKTLEAHDHFVTCISYCHTSPVVATGSVDQTVKVWQCR</sequence>
<gene>
    <name evidence="11" type="primary">PAC1</name>
    <name evidence="11" type="synonym">LIS1</name>
    <name evidence="14" type="ORF">BCR42DRAFT_420688</name>
</gene>
<dbReference type="Proteomes" id="UP000193560">
    <property type="component" value="Unassembled WGS sequence"/>
</dbReference>
<dbReference type="GO" id="GO:0007154">
    <property type="term" value="P:cell communication"/>
    <property type="evidence" value="ECO:0007669"/>
    <property type="project" value="UniProtKB-ARBA"/>
</dbReference>
<dbReference type="STRING" id="90262.A0A1X2I8P6"/>
<evidence type="ECO:0000313" key="15">
    <source>
        <dbReference type="Proteomes" id="UP000193560"/>
    </source>
</evidence>
<feature type="repeat" description="WD" evidence="12">
    <location>
        <begin position="148"/>
        <end position="183"/>
    </location>
</feature>
<comment type="caution">
    <text evidence="14">The sequence shown here is derived from an EMBL/GenBank/DDBJ whole genome shotgun (WGS) entry which is preliminary data.</text>
</comment>
<dbReference type="Pfam" id="PF25173">
    <property type="entry name" value="Beta-prop_WDR3_1st"/>
    <property type="match status" value="1"/>
</dbReference>
<evidence type="ECO:0000256" key="8">
    <source>
        <dbReference type="ARBA" id="ARBA00023054"/>
    </source>
</evidence>
<evidence type="ECO:0000256" key="2">
    <source>
        <dbReference type="ARBA" id="ARBA00022490"/>
    </source>
</evidence>
<comment type="subunit">
    <text evidence="11">Self-associates. Interacts with NDL1 and dynein.</text>
</comment>
<dbReference type="InterPro" id="IPR015943">
    <property type="entry name" value="WD40/YVTN_repeat-like_dom_sf"/>
</dbReference>
<keyword evidence="9 11" id="KW-0206">Cytoskeleton</keyword>
<dbReference type="GO" id="GO:0005875">
    <property type="term" value="C:microtubule associated complex"/>
    <property type="evidence" value="ECO:0007669"/>
    <property type="project" value="UniProtKB-UniRule"/>
</dbReference>
<dbReference type="InterPro" id="IPR001680">
    <property type="entry name" value="WD40_rpt"/>
</dbReference>
<dbReference type="OrthoDB" id="10264588at2759"/>
<evidence type="ECO:0000256" key="5">
    <source>
        <dbReference type="ARBA" id="ARBA00022701"/>
    </source>
</evidence>
<dbReference type="InterPro" id="IPR019775">
    <property type="entry name" value="WD40_repeat_CS"/>
</dbReference>
<evidence type="ECO:0000256" key="12">
    <source>
        <dbReference type="PROSITE-ProRule" id="PRU00221"/>
    </source>
</evidence>
<feature type="repeat" description="WD" evidence="12">
    <location>
        <begin position="233"/>
        <end position="274"/>
    </location>
</feature>
<dbReference type="InterPro" id="IPR036322">
    <property type="entry name" value="WD40_repeat_dom_sf"/>
</dbReference>
<evidence type="ECO:0000256" key="1">
    <source>
        <dbReference type="ARBA" id="ARBA00022448"/>
    </source>
</evidence>
<name>A0A1X2I8P6_9FUNG</name>
<dbReference type="InterPro" id="IPR006594">
    <property type="entry name" value="LisH"/>
</dbReference>
<keyword evidence="8 11" id="KW-0175">Coiled coil</keyword>
<comment type="function">
    <text evidence="11">Positively regulates the activity of the minus-end directed microtubule motor protein dynein. May enhance dynein-mediated microtubule sliding by targeting dynein to the microtubule plus end. Required for nuclear migration during vegetative growth as well as development. Required for retrograde early endosome (EE) transport from the hyphal tip. Required for localization of dynein to the mitotic spindle poles. Recruits additional proteins to the dynein complex at SPBs.</text>
</comment>
<dbReference type="InterPro" id="IPR037190">
    <property type="entry name" value="LIS1_N"/>
</dbReference>
<dbReference type="PROSITE" id="PS50294">
    <property type="entry name" value="WD_REPEATS_REGION"/>
    <property type="match status" value="6"/>
</dbReference>
<dbReference type="HAMAP" id="MF_03141">
    <property type="entry name" value="lis1"/>
    <property type="match status" value="1"/>
</dbReference>
<feature type="repeat" description="WD" evidence="12">
    <location>
        <begin position="380"/>
        <end position="414"/>
    </location>
</feature>
<evidence type="ECO:0000259" key="13">
    <source>
        <dbReference type="Pfam" id="PF24951"/>
    </source>
</evidence>
<dbReference type="Pfam" id="PF00400">
    <property type="entry name" value="WD40"/>
    <property type="match status" value="3"/>
</dbReference>
<dbReference type="CDD" id="cd00200">
    <property type="entry name" value="WD40"/>
    <property type="match status" value="1"/>
</dbReference>
<feature type="domain" description="PAC1-like LisH-like dimerisation" evidence="13">
    <location>
        <begin position="7"/>
        <end position="42"/>
    </location>
</feature>
<keyword evidence="15" id="KW-1185">Reference proteome</keyword>
<dbReference type="InterPro" id="IPR020472">
    <property type="entry name" value="WD40_PAC1"/>
</dbReference>
<dbReference type="Gene3D" id="1.20.960.30">
    <property type="match status" value="1"/>
</dbReference>
<dbReference type="GO" id="GO:0016787">
    <property type="term" value="F:hydrolase activity"/>
    <property type="evidence" value="ECO:0007669"/>
    <property type="project" value="UniProtKB-KW"/>
</dbReference>
<dbReference type="GO" id="GO:0070840">
    <property type="term" value="F:dynein complex binding"/>
    <property type="evidence" value="ECO:0007669"/>
    <property type="project" value="UniProtKB-UniRule"/>
</dbReference>
<accession>A0A1X2I8P6</accession>
<evidence type="ECO:0000256" key="6">
    <source>
        <dbReference type="ARBA" id="ARBA00022737"/>
    </source>
</evidence>
<keyword evidence="5 11" id="KW-0493">Microtubule</keyword>
<dbReference type="PROSITE" id="PS50082">
    <property type="entry name" value="WD_REPEATS_2"/>
    <property type="match status" value="7"/>
</dbReference>
<dbReference type="GO" id="GO:0000132">
    <property type="term" value="P:establishment of mitotic spindle orientation"/>
    <property type="evidence" value="ECO:0007669"/>
    <property type="project" value="UniProtKB-UniRule"/>
</dbReference>
<dbReference type="PANTHER" id="PTHR44019:SF8">
    <property type="entry name" value="POC1 CENTRIOLAR PROTEIN HOMOLOG"/>
    <property type="match status" value="1"/>
</dbReference>
<dbReference type="PRINTS" id="PR00320">
    <property type="entry name" value="GPROTEINBRPT"/>
</dbReference>
<dbReference type="Pfam" id="PF24951">
    <property type="entry name" value="LisH_PAC1"/>
    <property type="match status" value="1"/>
</dbReference>
<dbReference type="PANTHER" id="PTHR44019">
    <property type="entry name" value="WD REPEAT-CONTAINING PROTEIN 55"/>
    <property type="match status" value="1"/>
</dbReference>
<dbReference type="InterPro" id="IPR050505">
    <property type="entry name" value="WDR55/POC1"/>
</dbReference>
<dbReference type="GO" id="GO:0051301">
    <property type="term" value="P:cell division"/>
    <property type="evidence" value="ECO:0007669"/>
    <property type="project" value="UniProtKB-KW"/>
</dbReference>
<dbReference type="GO" id="GO:0051012">
    <property type="term" value="P:microtubule sliding"/>
    <property type="evidence" value="ECO:0007669"/>
    <property type="project" value="UniProtKB-UniRule"/>
</dbReference>
<dbReference type="InterPro" id="IPR056795">
    <property type="entry name" value="PAC1-like_LisH-like_dom"/>
</dbReference>
<dbReference type="SMART" id="SM00320">
    <property type="entry name" value="WD40"/>
    <property type="match status" value="7"/>
</dbReference>
<dbReference type="SMART" id="SM00667">
    <property type="entry name" value="LisH"/>
    <property type="match status" value="1"/>
</dbReference>
<feature type="repeat" description="WD" evidence="12">
    <location>
        <begin position="313"/>
        <end position="331"/>
    </location>
</feature>
<dbReference type="PROSITE" id="PS50896">
    <property type="entry name" value="LISH"/>
    <property type="match status" value="1"/>
</dbReference>
<dbReference type="FunFam" id="1.20.960.30:FF:000002">
    <property type="entry name" value="Platelet-activating factor acetylhydrolase ib"/>
    <property type="match status" value="1"/>
</dbReference>
<dbReference type="GO" id="GO:0005737">
    <property type="term" value="C:cytoplasm"/>
    <property type="evidence" value="ECO:0007669"/>
    <property type="project" value="UniProtKB-UniRule"/>
</dbReference>
<evidence type="ECO:0000256" key="3">
    <source>
        <dbReference type="ARBA" id="ARBA00022574"/>
    </source>
</evidence>
<comment type="similarity">
    <text evidence="11">Belongs to the WD repeat LIS1/nudF family.</text>
</comment>
<evidence type="ECO:0000256" key="11">
    <source>
        <dbReference type="HAMAP-Rule" id="MF_03141"/>
    </source>
</evidence>
<keyword evidence="1 11" id="KW-0813">Transport</keyword>
<dbReference type="PIRSF" id="PIRSF037647">
    <property type="entry name" value="Dynein_regulator_Lis1"/>
    <property type="match status" value="1"/>
</dbReference>
<protein>
    <recommendedName>
        <fullName evidence="11">Nuclear distribution protein PAC1</fullName>
    </recommendedName>
    <alternativeName>
        <fullName evidence="11">Lissencephaly-1 homolog</fullName>
        <shortName evidence="11">LIS-1</shortName>
    </alternativeName>
    <alternativeName>
        <fullName evidence="11">nudF homolog</fullName>
    </alternativeName>
</protein>
<keyword evidence="2 11" id="KW-0963">Cytoplasm</keyword>
<comment type="subcellular location">
    <subcellularLocation>
        <location evidence="11">Cytoplasm</location>
        <location evidence="11">Cytoskeleton</location>
    </subcellularLocation>
    <subcellularLocation>
        <location evidence="11">Cytoplasm</location>
        <location evidence="11">Cytoskeleton</location>
        <location evidence="11">Spindle pole</location>
    </subcellularLocation>
    <text evidence="11">Localizes to the plus ends of microtubules at the hyphal tip and the mitotic spindle poles.</text>
</comment>
<keyword evidence="10 11" id="KW-0131">Cell cycle</keyword>
<dbReference type="InterPro" id="IPR017252">
    <property type="entry name" value="Dynein_regulator_LIS1"/>
</dbReference>
<evidence type="ECO:0000256" key="7">
    <source>
        <dbReference type="ARBA" id="ARBA00022776"/>
    </source>
</evidence>
<reference evidence="14 15" key="1">
    <citation type="submission" date="2016-07" db="EMBL/GenBank/DDBJ databases">
        <title>Pervasive Adenine N6-methylation of Active Genes in Fungi.</title>
        <authorList>
            <consortium name="DOE Joint Genome Institute"/>
            <person name="Mondo S.J."/>
            <person name="Dannebaum R.O."/>
            <person name="Kuo R.C."/>
            <person name="Labutti K."/>
            <person name="Haridas S."/>
            <person name="Kuo A."/>
            <person name="Salamov A."/>
            <person name="Ahrendt S.R."/>
            <person name="Lipzen A."/>
            <person name="Sullivan W."/>
            <person name="Andreopoulos W.B."/>
            <person name="Clum A."/>
            <person name="Lindquist E."/>
            <person name="Daum C."/>
            <person name="Ramamoorthy G.K."/>
            <person name="Gryganskyi A."/>
            <person name="Culley D."/>
            <person name="Magnuson J.K."/>
            <person name="James T.Y."/>
            <person name="O'Malley M.A."/>
            <person name="Stajich J.E."/>
            <person name="Spatafora J.W."/>
            <person name="Visel A."/>
            <person name="Grigoriev I.V."/>
        </authorList>
    </citation>
    <scope>NUCLEOTIDE SEQUENCE [LARGE SCALE GENOMIC DNA]</scope>
    <source>
        <strain evidence="14 15">NRRL 1336</strain>
    </source>
</reference>
<evidence type="ECO:0000256" key="9">
    <source>
        <dbReference type="ARBA" id="ARBA00023212"/>
    </source>
</evidence>
<dbReference type="PROSITE" id="PS00678">
    <property type="entry name" value="WD_REPEATS_1"/>
    <property type="match status" value="5"/>
</dbReference>
<keyword evidence="3 12" id="KW-0853">WD repeat</keyword>
<feature type="repeat" description="WD" evidence="12">
    <location>
        <begin position="338"/>
        <end position="379"/>
    </location>
</feature>
<dbReference type="SUPFAM" id="SSF50978">
    <property type="entry name" value="WD40 repeat-like"/>
    <property type="match status" value="1"/>
</dbReference>
<dbReference type="FunFam" id="2.130.10.10:FF:000342">
    <property type="entry name" value="Nuclear distribution protein PAC1"/>
    <property type="match status" value="1"/>
</dbReference>
<keyword evidence="4 11" id="KW-0132">Cell division</keyword>
<dbReference type="Gene3D" id="2.130.10.10">
    <property type="entry name" value="YVTN repeat-like/Quinoprotein amine dehydrogenase"/>
    <property type="match status" value="1"/>
</dbReference>
<feature type="repeat" description="WD" evidence="12">
    <location>
        <begin position="191"/>
        <end position="232"/>
    </location>
</feature>
<organism evidence="14 15">
    <name type="scientific">Absidia repens</name>
    <dbReference type="NCBI Taxonomy" id="90262"/>
    <lineage>
        <taxon>Eukaryota</taxon>
        <taxon>Fungi</taxon>
        <taxon>Fungi incertae sedis</taxon>
        <taxon>Mucoromycota</taxon>
        <taxon>Mucoromycotina</taxon>
        <taxon>Mucoromycetes</taxon>
        <taxon>Mucorales</taxon>
        <taxon>Cunninghamellaceae</taxon>
        <taxon>Absidia</taxon>
    </lineage>
</organism>
<dbReference type="GO" id="GO:0023052">
    <property type="term" value="P:signaling"/>
    <property type="evidence" value="ECO:0007669"/>
    <property type="project" value="UniProtKB-ARBA"/>
</dbReference>
<dbReference type="SUPFAM" id="SSF109925">
    <property type="entry name" value="Lissencephaly-1 protein (Lis-1, PAF-AH alpha) N-terminal domain"/>
    <property type="match status" value="1"/>
</dbReference>
<keyword evidence="7 11" id="KW-0498">Mitosis</keyword>
<dbReference type="GO" id="GO:0000922">
    <property type="term" value="C:spindle pole"/>
    <property type="evidence" value="ECO:0007669"/>
    <property type="project" value="UniProtKB-SubCell"/>
</dbReference>
<evidence type="ECO:0000313" key="14">
    <source>
        <dbReference type="EMBL" id="ORZ11811.1"/>
    </source>
</evidence>
<feature type="repeat" description="WD" evidence="12">
    <location>
        <begin position="106"/>
        <end position="147"/>
    </location>
</feature>